<keyword evidence="2" id="KW-1185">Reference proteome</keyword>
<protein>
    <submittedName>
        <fullName evidence="1">Uncharacterized protein</fullName>
    </submittedName>
</protein>
<accession>A0A4Z2IQN3</accession>
<comment type="caution">
    <text evidence="1">The sequence shown here is derived from an EMBL/GenBank/DDBJ whole genome shotgun (WGS) entry which is preliminary data.</text>
</comment>
<reference evidence="1 2" key="1">
    <citation type="submission" date="2019-03" db="EMBL/GenBank/DDBJ databases">
        <title>First draft genome of Liparis tanakae, snailfish: a comprehensive survey of snailfish specific genes.</title>
        <authorList>
            <person name="Kim W."/>
            <person name="Song I."/>
            <person name="Jeong J.-H."/>
            <person name="Kim D."/>
            <person name="Kim S."/>
            <person name="Ryu S."/>
            <person name="Song J.Y."/>
            <person name="Lee S.K."/>
        </authorList>
    </citation>
    <scope>NUCLEOTIDE SEQUENCE [LARGE SCALE GENOMIC DNA]</scope>
    <source>
        <tissue evidence="1">Muscle</tissue>
    </source>
</reference>
<dbReference type="AlphaFoldDB" id="A0A4Z2IQN3"/>
<gene>
    <name evidence="1" type="ORF">EYF80_010287</name>
</gene>
<name>A0A4Z2IQN3_9TELE</name>
<evidence type="ECO:0000313" key="1">
    <source>
        <dbReference type="EMBL" id="TNN79473.1"/>
    </source>
</evidence>
<dbReference type="EMBL" id="SRLO01000064">
    <property type="protein sequence ID" value="TNN79473.1"/>
    <property type="molecule type" value="Genomic_DNA"/>
</dbReference>
<dbReference type="Proteomes" id="UP000314294">
    <property type="component" value="Unassembled WGS sequence"/>
</dbReference>
<sequence>MGSVKNPTQGPLCYRGSRAPCFGLAAHHFSVLVQSNSAHPFSFSAAWTRIPTFGSGSPFDLVNLVLSAELNRSLQRITNQPDSFNRNTFLHFSDLRHGGKRMDGSRISRAQRNKASASIKLNRMCCDLPPSSSGEDVAIH</sequence>
<organism evidence="1 2">
    <name type="scientific">Liparis tanakae</name>
    <name type="common">Tanaka's snailfish</name>
    <dbReference type="NCBI Taxonomy" id="230148"/>
    <lineage>
        <taxon>Eukaryota</taxon>
        <taxon>Metazoa</taxon>
        <taxon>Chordata</taxon>
        <taxon>Craniata</taxon>
        <taxon>Vertebrata</taxon>
        <taxon>Euteleostomi</taxon>
        <taxon>Actinopterygii</taxon>
        <taxon>Neopterygii</taxon>
        <taxon>Teleostei</taxon>
        <taxon>Neoteleostei</taxon>
        <taxon>Acanthomorphata</taxon>
        <taxon>Eupercaria</taxon>
        <taxon>Perciformes</taxon>
        <taxon>Cottioidei</taxon>
        <taxon>Cottales</taxon>
        <taxon>Liparidae</taxon>
        <taxon>Liparis</taxon>
    </lineage>
</organism>
<evidence type="ECO:0000313" key="2">
    <source>
        <dbReference type="Proteomes" id="UP000314294"/>
    </source>
</evidence>
<proteinExistence type="predicted"/>